<dbReference type="Proteomes" id="UP000054538">
    <property type="component" value="Unassembled WGS sequence"/>
</dbReference>
<reference evidence="4" key="2">
    <citation type="submission" date="2015-01" db="EMBL/GenBank/DDBJ databases">
        <title>Evolutionary Origins and Diversification of the Mycorrhizal Mutualists.</title>
        <authorList>
            <consortium name="DOE Joint Genome Institute"/>
            <consortium name="Mycorrhizal Genomics Consortium"/>
            <person name="Kohler A."/>
            <person name="Kuo A."/>
            <person name="Nagy L.G."/>
            <person name="Floudas D."/>
            <person name="Copeland A."/>
            <person name="Barry K.W."/>
            <person name="Cichocki N."/>
            <person name="Veneault-Fourrey C."/>
            <person name="LaButti K."/>
            <person name="Lindquist E.A."/>
            <person name="Lipzen A."/>
            <person name="Lundell T."/>
            <person name="Morin E."/>
            <person name="Murat C."/>
            <person name="Riley R."/>
            <person name="Ohm R."/>
            <person name="Sun H."/>
            <person name="Tunlid A."/>
            <person name="Henrissat B."/>
            <person name="Grigoriev I.V."/>
            <person name="Hibbett D.S."/>
            <person name="Martin F."/>
        </authorList>
    </citation>
    <scope>NUCLEOTIDE SEQUENCE [LARGE SCALE GENOMIC DNA]</scope>
    <source>
        <strain evidence="4">Ve08.2h10</strain>
    </source>
</reference>
<evidence type="ECO:0000313" key="4">
    <source>
        <dbReference type="Proteomes" id="UP000054538"/>
    </source>
</evidence>
<keyword evidence="2" id="KW-0472">Membrane</keyword>
<protein>
    <submittedName>
        <fullName evidence="3">Uncharacterized protein</fullName>
    </submittedName>
</protein>
<feature type="transmembrane region" description="Helical" evidence="2">
    <location>
        <begin position="47"/>
        <end position="66"/>
    </location>
</feature>
<dbReference type="AlphaFoldDB" id="A0A0D0CSY4"/>
<reference evidence="3 4" key="1">
    <citation type="submission" date="2014-04" db="EMBL/GenBank/DDBJ databases">
        <authorList>
            <consortium name="DOE Joint Genome Institute"/>
            <person name="Kuo A."/>
            <person name="Kohler A."/>
            <person name="Jargeat P."/>
            <person name="Nagy L.G."/>
            <person name="Floudas D."/>
            <person name="Copeland A."/>
            <person name="Barry K.W."/>
            <person name="Cichocki N."/>
            <person name="Veneault-Fourrey C."/>
            <person name="LaButti K."/>
            <person name="Lindquist E.A."/>
            <person name="Lipzen A."/>
            <person name="Lundell T."/>
            <person name="Morin E."/>
            <person name="Murat C."/>
            <person name="Sun H."/>
            <person name="Tunlid A."/>
            <person name="Henrissat B."/>
            <person name="Grigoriev I.V."/>
            <person name="Hibbett D.S."/>
            <person name="Martin F."/>
            <person name="Nordberg H.P."/>
            <person name="Cantor M.N."/>
            <person name="Hua S.X."/>
        </authorList>
    </citation>
    <scope>NUCLEOTIDE SEQUENCE [LARGE SCALE GENOMIC DNA]</scope>
    <source>
        <strain evidence="3 4">Ve08.2h10</strain>
    </source>
</reference>
<evidence type="ECO:0000313" key="3">
    <source>
        <dbReference type="EMBL" id="KIK74096.1"/>
    </source>
</evidence>
<dbReference type="HOGENOM" id="CLU_1225121_0_0_1"/>
<accession>A0A0D0CSY4</accession>
<proteinExistence type="predicted"/>
<dbReference type="InParanoid" id="A0A0D0CSY4"/>
<keyword evidence="2" id="KW-1133">Transmembrane helix</keyword>
<evidence type="ECO:0000256" key="2">
    <source>
        <dbReference type="SAM" id="Phobius"/>
    </source>
</evidence>
<organism evidence="3 4">
    <name type="scientific">Paxillus rubicundulus Ve08.2h10</name>
    <dbReference type="NCBI Taxonomy" id="930991"/>
    <lineage>
        <taxon>Eukaryota</taxon>
        <taxon>Fungi</taxon>
        <taxon>Dikarya</taxon>
        <taxon>Basidiomycota</taxon>
        <taxon>Agaricomycotina</taxon>
        <taxon>Agaricomycetes</taxon>
        <taxon>Agaricomycetidae</taxon>
        <taxon>Boletales</taxon>
        <taxon>Paxilineae</taxon>
        <taxon>Paxillaceae</taxon>
        <taxon>Paxillus</taxon>
    </lineage>
</organism>
<keyword evidence="2" id="KW-0812">Transmembrane</keyword>
<feature type="region of interest" description="Disordered" evidence="1">
    <location>
        <begin position="166"/>
        <end position="226"/>
    </location>
</feature>
<name>A0A0D0CSY4_9AGAM</name>
<gene>
    <name evidence="3" type="ORF">PAXRUDRAFT_29195</name>
</gene>
<keyword evidence="4" id="KW-1185">Reference proteome</keyword>
<sequence>MYYPRKKDVDIETPRATADVAEGCVWNGTECQWKGPPFSTFTKGRGILLRLCTWSTSFCFALAILLHNNPQLKIKPYKAWVVLALNLLYIKKVWKRIQEDVGGVPIITPIWWCRMLECYALIEAVVKHHELVFLMDPYAQEWHVMGMEPCDPFSPLAEDTQGVMDEEATKNAKATTAPKSKAGPSTLPTASSSQKRERSHSKVAAIASPQRKRPTRWNPAAHSENP</sequence>
<feature type="compositionally biased region" description="Low complexity" evidence="1">
    <location>
        <begin position="171"/>
        <end position="182"/>
    </location>
</feature>
<dbReference type="EMBL" id="KN829169">
    <property type="protein sequence ID" value="KIK74096.1"/>
    <property type="molecule type" value="Genomic_DNA"/>
</dbReference>
<evidence type="ECO:0000256" key="1">
    <source>
        <dbReference type="SAM" id="MobiDB-lite"/>
    </source>
</evidence>